<organism evidence="1 2">
    <name type="scientific">Wolfiporia cocos (strain MD-104)</name>
    <name type="common">Brown rot fungus</name>
    <dbReference type="NCBI Taxonomy" id="742152"/>
    <lineage>
        <taxon>Eukaryota</taxon>
        <taxon>Fungi</taxon>
        <taxon>Dikarya</taxon>
        <taxon>Basidiomycota</taxon>
        <taxon>Agaricomycotina</taxon>
        <taxon>Agaricomycetes</taxon>
        <taxon>Polyporales</taxon>
        <taxon>Phaeolaceae</taxon>
        <taxon>Wolfiporia</taxon>
    </lineage>
</organism>
<protein>
    <submittedName>
        <fullName evidence="1">Uncharacterized protein</fullName>
    </submittedName>
</protein>
<dbReference type="Proteomes" id="UP000218811">
    <property type="component" value="Unassembled WGS sequence"/>
</dbReference>
<dbReference type="EMBL" id="KB468157">
    <property type="protein sequence ID" value="PCH44111.1"/>
    <property type="molecule type" value="Genomic_DNA"/>
</dbReference>
<evidence type="ECO:0000313" key="1">
    <source>
        <dbReference type="EMBL" id="PCH44111.1"/>
    </source>
</evidence>
<gene>
    <name evidence="1" type="ORF">WOLCODRAFT_164925</name>
</gene>
<name>A0A2H3JQC1_WOLCO</name>
<proteinExistence type="predicted"/>
<evidence type="ECO:0000313" key="2">
    <source>
        <dbReference type="Proteomes" id="UP000218811"/>
    </source>
</evidence>
<dbReference type="AlphaFoldDB" id="A0A2H3JQC1"/>
<accession>A0A2H3JQC1</accession>
<dbReference type="OrthoDB" id="331602at2759"/>
<reference evidence="1 2" key="1">
    <citation type="journal article" date="2012" name="Science">
        <title>The Paleozoic origin of enzymatic lignin decomposition reconstructed from 31 fungal genomes.</title>
        <authorList>
            <person name="Floudas D."/>
            <person name="Binder M."/>
            <person name="Riley R."/>
            <person name="Barry K."/>
            <person name="Blanchette R.A."/>
            <person name="Henrissat B."/>
            <person name="Martinez A.T."/>
            <person name="Otillar R."/>
            <person name="Spatafora J.W."/>
            <person name="Yadav J.S."/>
            <person name="Aerts A."/>
            <person name="Benoit I."/>
            <person name="Boyd A."/>
            <person name="Carlson A."/>
            <person name="Copeland A."/>
            <person name="Coutinho P.M."/>
            <person name="de Vries R.P."/>
            <person name="Ferreira P."/>
            <person name="Findley K."/>
            <person name="Foster B."/>
            <person name="Gaskell J."/>
            <person name="Glotzer D."/>
            <person name="Gorecki P."/>
            <person name="Heitman J."/>
            <person name="Hesse C."/>
            <person name="Hori C."/>
            <person name="Igarashi K."/>
            <person name="Jurgens J.A."/>
            <person name="Kallen N."/>
            <person name="Kersten P."/>
            <person name="Kohler A."/>
            <person name="Kuees U."/>
            <person name="Kumar T.K.A."/>
            <person name="Kuo A."/>
            <person name="LaButti K."/>
            <person name="Larrondo L.F."/>
            <person name="Lindquist E."/>
            <person name="Ling A."/>
            <person name="Lombard V."/>
            <person name="Lucas S."/>
            <person name="Lundell T."/>
            <person name="Martin R."/>
            <person name="McLaughlin D.J."/>
            <person name="Morgenstern I."/>
            <person name="Morin E."/>
            <person name="Murat C."/>
            <person name="Nagy L.G."/>
            <person name="Nolan M."/>
            <person name="Ohm R.A."/>
            <person name="Patyshakuliyeva A."/>
            <person name="Rokas A."/>
            <person name="Ruiz-Duenas F.J."/>
            <person name="Sabat G."/>
            <person name="Salamov A."/>
            <person name="Samejima M."/>
            <person name="Schmutz J."/>
            <person name="Slot J.C."/>
            <person name="St John F."/>
            <person name="Stenlid J."/>
            <person name="Sun H."/>
            <person name="Sun S."/>
            <person name="Syed K."/>
            <person name="Tsang A."/>
            <person name="Wiebenga A."/>
            <person name="Young D."/>
            <person name="Pisabarro A."/>
            <person name="Eastwood D.C."/>
            <person name="Martin F."/>
            <person name="Cullen D."/>
            <person name="Grigoriev I.V."/>
            <person name="Hibbett D.S."/>
        </authorList>
    </citation>
    <scope>NUCLEOTIDE SEQUENCE [LARGE SCALE GENOMIC DNA]</scope>
    <source>
        <strain evidence="1 2">MD-104</strain>
    </source>
</reference>
<dbReference type="STRING" id="742152.A0A2H3JQC1"/>
<sequence length="123" mass="13060">MARLRGEDAAPLVRLKKLEMSGACGGVGGGGEDLVPRASLEVTEQAEEAIPAEELKDKETDMLQLRQASTHTQHVSNSKDAEFRKSVEDILGVKLALSASGACDSLTVQLMFKRRGIGCACSS</sequence>
<keyword evidence="2" id="KW-1185">Reference proteome</keyword>